<dbReference type="EMBL" id="JAGMVS010000064">
    <property type="protein sequence ID" value="MCM2437538.1"/>
    <property type="molecule type" value="Genomic_DNA"/>
</dbReference>
<evidence type="ECO:0000313" key="2">
    <source>
        <dbReference type="EMBL" id="MCM2437538.1"/>
    </source>
</evidence>
<accession>A0ABT0VI71</accession>
<evidence type="ECO:0000256" key="1">
    <source>
        <dbReference type="SAM" id="MobiDB-lite"/>
    </source>
</evidence>
<proteinExistence type="predicted"/>
<sequence>MDRETMKNKTDAQIIERAAETKLVHLPESQLMINDHPYKLLDNYRDAFDDLKLKARFSDILIKYDYIVGDIAADQLRLKGFYTVDRPNVNANQTIATLEDYLFEYVNFGAPYFVLQNLNPKMVSANRREPVTNRTKKRNRRPSSTSTKYAEKNNKATDKQQTGNSRKNKAANKVPEKGSTPTAKRTNNYSRNKRQRQAQANIKEVRTEVNDMKQTVSNNSVAITQKRHNHHKRHFTIKQKED</sequence>
<feature type="compositionally biased region" description="Basic and acidic residues" evidence="1">
    <location>
        <begin position="149"/>
        <end position="158"/>
    </location>
</feature>
<dbReference type="PIRSF" id="PIRSF012565">
    <property type="entry name" value="DUF1027"/>
    <property type="match status" value="1"/>
</dbReference>
<keyword evidence="3" id="KW-1185">Reference proteome</keyword>
<dbReference type="InterPro" id="IPR038141">
    <property type="entry name" value="YutD-like_sf"/>
</dbReference>
<dbReference type="Gene3D" id="3.50.4.20">
    <property type="match status" value="1"/>
</dbReference>
<dbReference type="InterPro" id="IPR009370">
    <property type="entry name" value="YutD-like"/>
</dbReference>
<comment type="caution">
    <text evidence="2">The sequence shown here is derived from an EMBL/GenBank/DDBJ whole genome shotgun (WGS) entry which is preliminary data.</text>
</comment>
<dbReference type="Proteomes" id="UP001057481">
    <property type="component" value="Unassembled WGS sequence"/>
</dbReference>
<organism evidence="2 3">
    <name type="scientific">Periweissella beninensis</name>
    <dbReference type="NCBI Taxonomy" id="504936"/>
    <lineage>
        <taxon>Bacteria</taxon>
        <taxon>Bacillati</taxon>
        <taxon>Bacillota</taxon>
        <taxon>Bacilli</taxon>
        <taxon>Lactobacillales</taxon>
        <taxon>Lactobacillaceae</taxon>
        <taxon>Periweissella</taxon>
    </lineage>
</organism>
<gene>
    <name evidence="2" type="ORF">KAK10_06410</name>
</gene>
<dbReference type="RefSeq" id="WP_205143508.1">
    <property type="nucleotide sequence ID" value="NZ_JAFBDN010000007.1"/>
</dbReference>
<protein>
    <submittedName>
        <fullName evidence="2">YutD family protein</fullName>
    </submittedName>
</protein>
<evidence type="ECO:0000313" key="3">
    <source>
        <dbReference type="Proteomes" id="UP001057481"/>
    </source>
</evidence>
<reference evidence="2" key="1">
    <citation type="submission" date="2021-04" db="EMBL/GenBank/DDBJ databases">
        <title>Taxonomic assessment of Weissella genus.</title>
        <authorList>
            <person name="Fanelli F."/>
            <person name="Chieffi D."/>
            <person name="Dell'Aquila A."/>
            <person name="Gyu-Sung C."/>
            <person name="Franz C.M.A.P."/>
            <person name="Fusco V."/>
        </authorList>
    </citation>
    <scope>NUCLEOTIDE SEQUENCE</scope>
    <source>
        <strain evidence="2">LMG 25373</strain>
    </source>
</reference>
<name>A0ABT0VI71_9LACO</name>
<dbReference type="Pfam" id="PF06265">
    <property type="entry name" value="YutD-like"/>
    <property type="match status" value="1"/>
</dbReference>
<feature type="region of interest" description="Disordered" evidence="1">
    <location>
        <begin position="125"/>
        <end position="199"/>
    </location>
</feature>
<feature type="compositionally biased region" description="Polar residues" evidence="1">
    <location>
        <begin position="179"/>
        <end position="190"/>
    </location>
</feature>